<keyword evidence="3" id="KW-1185">Reference proteome</keyword>
<dbReference type="Proteomes" id="UP001293254">
    <property type="component" value="Unassembled WGS sequence"/>
</dbReference>
<dbReference type="EMBL" id="JACGWO010000001">
    <property type="protein sequence ID" value="KAK4437690.1"/>
    <property type="molecule type" value="Genomic_DNA"/>
</dbReference>
<protein>
    <submittedName>
        <fullName evidence="2">Uncharacterized protein</fullName>
    </submittedName>
</protein>
<feature type="compositionally biased region" description="Polar residues" evidence="1">
    <location>
        <begin position="95"/>
        <end position="105"/>
    </location>
</feature>
<evidence type="ECO:0000313" key="3">
    <source>
        <dbReference type="Proteomes" id="UP001293254"/>
    </source>
</evidence>
<evidence type="ECO:0000256" key="1">
    <source>
        <dbReference type="SAM" id="MobiDB-lite"/>
    </source>
</evidence>
<dbReference type="AlphaFoldDB" id="A0AAE2CX56"/>
<evidence type="ECO:0000313" key="2">
    <source>
        <dbReference type="EMBL" id="KAK4437690.1"/>
    </source>
</evidence>
<reference evidence="2" key="2">
    <citation type="journal article" date="2024" name="Plant">
        <title>Genomic evolution and insights into agronomic trait innovations of Sesamum species.</title>
        <authorList>
            <person name="Miao H."/>
            <person name="Wang L."/>
            <person name="Qu L."/>
            <person name="Liu H."/>
            <person name="Sun Y."/>
            <person name="Le M."/>
            <person name="Wang Q."/>
            <person name="Wei S."/>
            <person name="Zheng Y."/>
            <person name="Lin W."/>
            <person name="Duan Y."/>
            <person name="Cao H."/>
            <person name="Xiong S."/>
            <person name="Wang X."/>
            <person name="Wei L."/>
            <person name="Li C."/>
            <person name="Ma Q."/>
            <person name="Ju M."/>
            <person name="Zhao R."/>
            <person name="Li G."/>
            <person name="Mu C."/>
            <person name="Tian Q."/>
            <person name="Mei H."/>
            <person name="Zhang T."/>
            <person name="Gao T."/>
            <person name="Zhang H."/>
        </authorList>
    </citation>
    <scope>NUCLEOTIDE SEQUENCE</scope>
    <source>
        <strain evidence="2">3651</strain>
    </source>
</reference>
<reference evidence="2" key="1">
    <citation type="submission" date="2020-06" db="EMBL/GenBank/DDBJ databases">
        <authorList>
            <person name="Li T."/>
            <person name="Hu X."/>
            <person name="Zhang T."/>
            <person name="Song X."/>
            <person name="Zhang H."/>
            <person name="Dai N."/>
            <person name="Sheng W."/>
            <person name="Hou X."/>
            <person name="Wei L."/>
        </authorList>
    </citation>
    <scope>NUCLEOTIDE SEQUENCE</scope>
    <source>
        <strain evidence="2">3651</strain>
        <tissue evidence="2">Leaf</tissue>
    </source>
</reference>
<comment type="caution">
    <text evidence="2">The sequence shown here is derived from an EMBL/GenBank/DDBJ whole genome shotgun (WGS) entry which is preliminary data.</text>
</comment>
<name>A0AAE2CX56_9LAMI</name>
<accession>A0AAE2CX56</accession>
<feature type="region of interest" description="Disordered" evidence="1">
    <location>
        <begin position="80"/>
        <end position="130"/>
    </location>
</feature>
<organism evidence="2 3">
    <name type="scientific">Sesamum alatum</name>
    <dbReference type="NCBI Taxonomy" id="300844"/>
    <lineage>
        <taxon>Eukaryota</taxon>
        <taxon>Viridiplantae</taxon>
        <taxon>Streptophyta</taxon>
        <taxon>Embryophyta</taxon>
        <taxon>Tracheophyta</taxon>
        <taxon>Spermatophyta</taxon>
        <taxon>Magnoliopsida</taxon>
        <taxon>eudicotyledons</taxon>
        <taxon>Gunneridae</taxon>
        <taxon>Pentapetalae</taxon>
        <taxon>asterids</taxon>
        <taxon>lamiids</taxon>
        <taxon>Lamiales</taxon>
        <taxon>Pedaliaceae</taxon>
        <taxon>Sesamum</taxon>
    </lineage>
</organism>
<proteinExistence type="predicted"/>
<gene>
    <name evidence="2" type="ORF">Salat_0103000</name>
</gene>
<sequence>MISRPQLPHKSCMSVVVVLVSLKDKDQITMKIPLKWASVYSRQIMKENMINGWAWEYENVININKYEEEILTDLNSCPADHGSSCPSHRRENTVQRKGSMSNSIKSLLPTGQRIEESRYSKHSMDYGRSK</sequence>
<feature type="compositionally biased region" description="Basic and acidic residues" evidence="1">
    <location>
        <begin position="113"/>
        <end position="130"/>
    </location>
</feature>